<feature type="domain" description="Amine oxidase" evidence="4">
    <location>
        <begin position="16"/>
        <end position="361"/>
    </location>
</feature>
<gene>
    <name evidence="5" type="ORF">GCM10009765_00270</name>
</gene>
<proteinExistence type="predicted"/>
<evidence type="ECO:0000256" key="1">
    <source>
        <dbReference type="ARBA" id="ARBA00037217"/>
    </source>
</evidence>
<organism evidence="5 6">
    <name type="scientific">Fodinicola feengrottensis</name>
    <dbReference type="NCBI Taxonomy" id="435914"/>
    <lineage>
        <taxon>Bacteria</taxon>
        <taxon>Bacillati</taxon>
        <taxon>Actinomycetota</taxon>
        <taxon>Actinomycetes</taxon>
        <taxon>Mycobacteriales</taxon>
        <taxon>Fodinicola</taxon>
    </lineage>
</organism>
<dbReference type="InterPro" id="IPR036188">
    <property type="entry name" value="FAD/NAD-bd_sf"/>
</dbReference>
<sequence length="545" mass="57771">MVSQTDAIVIGAGINGMVAAAELAKAGWKVTLVDGNDRIGGFIDSGELTVPGYQHDTFSSWHTLFLGSGAYAALGPDLHRHGLKYCDSDTEVGASVAADGRVSLCFRDPVRTAEGFADPADGAAYLVALGEMEKHLPVIGAMLAGEPRSVGNLKTFTVGWRKSGRDDLEDLLRSTLMSGRAWARSRFAGPEVDHLFAPWLLHAGLTPDHAQGGLMMPLLAASIHGAGLSVVQGGAKNFLAAFQALFDELGVRVMLGERVEEIVVAAGKAIGVRTTESRISATRAVLASVTPDVLYGSLLPADKTKVAELEPVRQEAARFRFGRGAMQIHVALSAPPRWRDSRLAPVPMVHITDGSSSTAIACAQAEAGLLPSAPTVVVGRQDVLDPTRVPKGAAALWIQLQEVPYAPTGDSAGELDTSRGWTEELAAGYANRVLDRIADHAPGLADLVLDTKIITPVDLERANPNARFGDPYGGACDLDQSLFWRPLPSTRSHRTPVEGLWHIGSSTHPGAGLGAGSGHLVAQQLTTPPPLQQIRDRIDRIRIAR</sequence>
<dbReference type="PANTHER" id="PTHR10668:SF105">
    <property type="entry name" value="DEHYDROGENASE-RELATED"/>
    <property type="match status" value="1"/>
</dbReference>
<evidence type="ECO:0000313" key="6">
    <source>
        <dbReference type="Proteomes" id="UP001500618"/>
    </source>
</evidence>
<evidence type="ECO:0000256" key="3">
    <source>
        <dbReference type="ARBA" id="ARBA00040298"/>
    </source>
</evidence>
<comment type="caution">
    <text evidence="5">The sequence shown here is derived from an EMBL/GenBank/DDBJ whole genome shotgun (WGS) entry which is preliminary data.</text>
</comment>
<evidence type="ECO:0000256" key="2">
    <source>
        <dbReference type="ARBA" id="ARBA00038825"/>
    </source>
</evidence>
<evidence type="ECO:0000259" key="4">
    <source>
        <dbReference type="Pfam" id="PF01593"/>
    </source>
</evidence>
<dbReference type="RefSeq" id="WP_344306003.1">
    <property type="nucleotide sequence ID" value="NZ_BAAANY010000001.1"/>
</dbReference>
<name>A0ABN2FPF4_9ACTN</name>
<dbReference type="Proteomes" id="UP001500618">
    <property type="component" value="Unassembled WGS sequence"/>
</dbReference>
<dbReference type="Pfam" id="PF01593">
    <property type="entry name" value="Amino_oxidase"/>
    <property type="match status" value="1"/>
</dbReference>
<dbReference type="SUPFAM" id="SSF51905">
    <property type="entry name" value="FAD/NAD(P)-binding domain"/>
    <property type="match status" value="1"/>
</dbReference>
<dbReference type="PRINTS" id="PR00411">
    <property type="entry name" value="PNDRDTASEI"/>
</dbReference>
<dbReference type="PANTHER" id="PTHR10668">
    <property type="entry name" value="PHYTOENE DEHYDROGENASE"/>
    <property type="match status" value="1"/>
</dbReference>
<evidence type="ECO:0000313" key="5">
    <source>
        <dbReference type="EMBL" id="GAA1655091.1"/>
    </source>
</evidence>
<comment type="function">
    <text evidence="1">Probable oxidoreductase that may play a role as regulator of mitochondrial function.</text>
</comment>
<dbReference type="InterPro" id="IPR002937">
    <property type="entry name" value="Amino_oxidase"/>
</dbReference>
<comment type="subunit">
    <text evidence="2">Interacts with COX5B; this interaction may contribute to localize PYROXD2 to the inner face of the inner mitochondrial membrane.</text>
</comment>
<accession>A0ABN2FPF4</accession>
<dbReference type="Gene3D" id="3.50.50.60">
    <property type="entry name" value="FAD/NAD(P)-binding domain"/>
    <property type="match status" value="2"/>
</dbReference>
<reference evidence="5 6" key="1">
    <citation type="journal article" date="2019" name="Int. J. Syst. Evol. Microbiol.">
        <title>The Global Catalogue of Microorganisms (GCM) 10K type strain sequencing project: providing services to taxonomists for standard genome sequencing and annotation.</title>
        <authorList>
            <consortium name="The Broad Institute Genomics Platform"/>
            <consortium name="The Broad Institute Genome Sequencing Center for Infectious Disease"/>
            <person name="Wu L."/>
            <person name="Ma J."/>
        </authorList>
    </citation>
    <scope>NUCLEOTIDE SEQUENCE [LARGE SCALE GENOMIC DNA]</scope>
    <source>
        <strain evidence="5 6">JCM 14718</strain>
    </source>
</reference>
<keyword evidence="6" id="KW-1185">Reference proteome</keyword>
<protein>
    <recommendedName>
        <fullName evidence="3">Pyridine nucleotide-disulfide oxidoreductase domain-containing protein 2</fullName>
    </recommendedName>
</protein>
<dbReference type="EMBL" id="BAAANY010000001">
    <property type="protein sequence ID" value="GAA1655091.1"/>
    <property type="molecule type" value="Genomic_DNA"/>
</dbReference>